<evidence type="ECO:0000256" key="10">
    <source>
        <dbReference type="ARBA" id="ARBA00023170"/>
    </source>
</evidence>
<dbReference type="GO" id="GO:0016503">
    <property type="term" value="F:pheromone receptor activity"/>
    <property type="evidence" value="ECO:0007669"/>
    <property type="project" value="InterPro"/>
</dbReference>
<proteinExistence type="inferred from homology"/>
<dbReference type="Ensembl" id="ENSCHIT00010034394.1">
    <property type="protein sequence ID" value="ENSCHIP00010024267.1"/>
    <property type="gene ID" value="ENSCHIG00010018142.1"/>
</dbReference>
<keyword evidence="12 13" id="KW-0807">Transducer</keyword>
<evidence type="ECO:0000256" key="9">
    <source>
        <dbReference type="ARBA" id="ARBA00023136"/>
    </source>
</evidence>
<keyword evidence="10 13" id="KW-0675">Receptor</keyword>
<dbReference type="SUPFAM" id="SSF81321">
    <property type="entry name" value="Family A G protein-coupled receptor-like"/>
    <property type="match status" value="1"/>
</dbReference>
<evidence type="ECO:0000256" key="7">
    <source>
        <dbReference type="ARBA" id="ARBA00022989"/>
    </source>
</evidence>
<dbReference type="GO" id="GO:0005886">
    <property type="term" value="C:plasma membrane"/>
    <property type="evidence" value="ECO:0007669"/>
    <property type="project" value="UniProtKB-SubCell"/>
</dbReference>
<feature type="transmembrane region" description="Helical" evidence="13">
    <location>
        <begin position="40"/>
        <end position="62"/>
    </location>
</feature>
<evidence type="ECO:0000256" key="13">
    <source>
        <dbReference type="RuleBase" id="RU364061"/>
    </source>
</evidence>
<organism evidence="15">
    <name type="scientific">Capra hircus</name>
    <name type="common">Goat</name>
    <dbReference type="NCBI Taxonomy" id="9925"/>
    <lineage>
        <taxon>Eukaryota</taxon>
        <taxon>Metazoa</taxon>
        <taxon>Chordata</taxon>
        <taxon>Craniata</taxon>
        <taxon>Vertebrata</taxon>
        <taxon>Euteleostomi</taxon>
        <taxon>Mammalia</taxon>
        <taxon>Eutheria</taxon>
        <taxon>Laurasiatheria</taxon>
        <taxon>Artiodactyla</taxon>
        <taxon>Ruminantia</taxon>
        <taxon>Pecora</taxon>
        <taxon>Bovidae</taxon>
        <taxon>Caprinae</taxon>
        <taxon>Capra</taxon>
    </lineage>
</organism>
<accession>A0A8C2R6P7</accession>
<feature type="transmembrane region" description="Helical" evidence="13">
    <location>
        <begin position="74"/>
        <end position="94"/>
    </location>
</feature>
<feature type="transmembrane region" description="Helical" evidence="13">
    <location>
        <begin position="295"/>
        <end position="315"/>
    </location>
</feature>
<feature type="transmembrane region" description="Helical" evidence="13">
    <location>
        <begin position="209"/>
        <end position="237"/>
    </location>
</feature>
<dbReference type="Pfam" id="PF03402">
    <property type="entry name" value="V1R"/>
    <property type="match status" value="1"/>
</dbReference>
<dbReference type="PRINTS" id="PR01534">
    <property type="entry name" value="VOMERONASL1R"/>
</dbReference>
<feature type="domain" description="G-protein coupled receptors family 1 profile" evidence="14">
    <location>
        <begin position="51"/>
        <end position="315"/>
    </location>
</feature>
<evidence type="ECO:0000256" key="2">
    <source>
        <dbReference type="ARBA" id="ARBA00004651"/>
    </source>
</evidence>
<dbReference type="PROSITE" id="PS50262">
    <property type="entry name" value="G_PROTEIN_RECEP_F1_2"/>
    <property type="match status" value="1"/>
</dbReference>
<keyword evidence="11" id="KW-0325">Glycoprotein</keyword>
<feature type="transmembrane region" description="Helical" evidence="13">
    <location>
        <begin position="265"/>
        <end position="289"/>
    </location>
</feature>
<evidence type="ECO:0000256" key="11">
    <source>
        <dbReference type="ARBA" id="ARBA00023180"/>
    </source>
</evidence>
<dbReference type="PANTHER" id="PTHR24062">
    <property type="entry name" value="VOMERONASAL TYPE-1 RECEPTOR"/>
    <property type="match status" value="1"/>
</dbReference>
<keyword evidence="8 13" id="KW-0297">G-protein coupled receptor</keyword>
<sequence>ISKALFKFCNCVSGNLYLCKWKFSLRPDSMAAGDSEIRTVFLSQTLFGVLGNVSLLYHYLFLYCTGCRLRTIDLIVKNLIVPKILVLFSNGYHYTMTNYGWHHMDSDFTCRFSPYARGVSRGVPIGTTFLLSVFQAITICPRTSRWEELKVKALQLVFPSIILCWIVNMLGNVVYPMYVTGNLSNKNFTNRKRFGHCFSVRHDQIRDSLYAALISFSDVLCFVVTILASGSTAFILYRHKQRLKNFHRIKVSSISSPESRATKTVLLVVSTFVCFNTLFSIYYIVLSVLKDLDLFIMNISAIITACFPAISPFLLMSRDSRISRLCFAGKRNTNSPTLMRKM</sequence>
<dbReference type="FunFam" id="1.20.1070.10:FF:000033">
    <property type="entry name" value="Vomeronasal type-1 receptor"/>
    <property type="match status" value="1"/>
</dbReference>
<name>A0A8C2R6P7_CAPHI</name>
<feature type="transmembrane region" description="Helical" evidence="13">
    <location>
        <begin position="122"/>
        <end position="141"/>
    </location>
</feature>
<dbReference type="AlphaFoldDB" id="A0A8C2R6P7"/>
<evidence type="ECO:0000256" key="4">
    <source>
        <dbReference type="ARBA" id="ARBA00022475"/>
    </source>
</evidence>
<keyword evidence="9 13" id="KW-0472">Membrane</keyword>
<keyword evidence="7 13" id="KW-1133">Transmembrane helix</keyword>
<dbReference type="GO" id="GO:0007606">
    <property type="term" value="P:sensory perception of chemical stimulus"/>
    <property type="evidence" value="ECO:0007669"/>
    <property type="project" value="UniProtKB-ARBA"/>
</dbReference>
<reference evidence="15" key="1">
    <citation type="submission" date="2019-03" db="EMBL/GenBank/DDBJ databases">
        <title>Genome sequencing and reference-guided assembly of Black Bengal Goat (Capra hircus).</title>
        <authorList>
            <person name="Siddiki A.Z."/>
            <person name="Baten A."/>
            <person name="Billah M."/>
            <person name="Alam M.A.U."/>
            <person name="Shawrob K.S.M."/>
            <person name="Saha S."/>
            <person name="Chowdhury M."/>
            <person name="Rahman A.H."/>
            <person name="Stear M."/>
            <person name="Miah G."/>
            <person name="Das G.B."/>
            <person name="Hossain M.M."/>
            <person name="Kumkum M."/>
            <person name="Islam M.S."/>
            <person name="Mollah A.M."/>
            <person name="Ahsan A."/>
            <person name="Tusar F."/>
            <person name="Khan M.K.I."/>
        </authorList>
    </citation>
    <scope>NUCLEOTIDE SEQUENCE [LARGE SCALE GENOMIC DNA]</scope>
</reference>
<comment type="subcellular location">
    <subcellularLocation>
        <location evidence="2 13">Cell membrane</location>
        <topology evidence="2 13">Multi-pass membrane protein</topology>
    </subcellularLocation>
</comment>
<comment type="similarity">
    <text evidence="3 13">Belongs to the G-protein coupled receptor 1 family.</text>
</comment>
<evidence type="ECO:0000256" key="5">
    <source>
        <dbReference type="ARBA" id="ARBA00022507"/>
    </source>
</evidence>
<evidence type="ECO:0000313" key="15">
    <source>
        <dbReference type="Ensembl" id="ENSCHIP00010024267.1"/>
    </source>
</evidence>
<evidence type="ECO:0000259" key="14">
    <source>
        <dbReference type="PROSITE" id="PS50262"/>
    </source>
</evidence>
<keyword evidence="6 13" id="KW-0812">Transmembrane</keyword>
<protein>
    <recommendedName>
        <fullName evidence="13">Vomeronasal type-1 receptor</fullName>
    </recommendedName>
</protein>
<dbReference type="InterPro" id="IPR017452">
    <property type="entry name" value="GPCR_Rhodpsn_7TM"/>
</dbReference>
<keyword evidence="4 13" id="KW-1003">Cell membrane</keyword>
<keyword evidence="5 13" id="KW-0589">Pheromone response</keyword>
<dbReference type="GO" id="GO:0019236">
    <property type="term" value="P:response to pheromone"/>
    <property type="evidence" value="ECO:0007669"/>
    <property type="project" value="UniProtKB-KW"/>
</dbReference>
<evidence type="ECO:0000256" key="8">
    <source>
        <dbReference type="ARBA" id="ARBA00023040"/>
    </source>
</evidence>
<feature type="transmembrane region" description="Helical" evidence="13">
    <location>
        <begin position="153"/>
        <end position="175"/>
    </location>
</feature>
<evidence type="ECO:0000256" key="1">
    <source>
        <dbReference type="ARBA" id="ARBA00003878"/>
    </source>
</evidence>
<reference evidence="15" key="2">
    <citation type="submission" date="2025-08" db="UniProtKB">
        <authorList>
            <consortium name="Ensembl"/>
        </authorList>
    </citation>
    <scope>IDENTIFICATION</scope>
</reference>
<dbReference type="Gene3D" id="1.20.1070.10">
    <property type="entry name" value="Rhodopsin 7-helix transmembrane proteins"/>
    <property type="match status" value="1"/>
</dbReference>
<evidence type="ECO:0000256" key="6">
    <source>
        <dbReference type="ARBA" id="ARBA00022692"/>
    </source>
</evidence>
<comment type="function">
    <text evidence="1">Putative pheromone receptor.</text>
</comment>
<evidence type="ECO:0000256" key="3">
    <source>
        <dbReference type="ARBA" id="ARBA00010663"/>
    </source>
</evidence>
<evidence type="ECO:0000256" key="12">
    <source>
        <dbReference type="ARBA" id="ARBA00023224"/>
    </source>
</evidence>
<dbReference type="InterPro" id="IPR004072">
    <property type="entry name" value="Vmron_rcpt_1"/>
</dbReference>